<dbReference type="PRINTS" id="PR00598">
    <property type="entry name" value="HTHMARR"/>
</dbReference>
<dbReference type="PROSITE" id="PS50995">
    <property type="entry name" value="HTH_MARR_2"/>
    <property type="match status" value="1"/>
</dbReference>
<dbReference type="Pfam" id="PF01047">
    <property type="entry name" value="MarR"/>
    <property type="match status" value="1"/>
</dbReference>
<dbReference type="InterPro" id="IPR000835">
    <property type="entry name" value="HTH_MarR-typ"/>
</dbReference>
<dbReference type="AlphaFoldDB" id="A0A398BCA2"/>
<evidence type="ECO:0000256" key="1">
    <source>
        <dbReference type="ARBA" id="ARBA00023015"/>
    </source>
</evidence>
<keyword evidence="3" id="KW-0804">Transcription</keyword>
<keyword evidence="2" id="KW-0238">DNA-binding</keyword>
<gene>
    <name evidence="5" type="ORF">D1953_05965</name>
</gene>
<dbReference type="InterPro" id="IPR036388">
    <property type="entry name" value="WH-like_DNA-bd_sf"/>
</dbReference>
<evidence type="ECO:0000259" key="4">
    <source>
        <dbReference type="PROSITE" id="PS50995"/>
    </source>
</evidence>
<reference evidence="5 6" key="1">
    <citation type="submission" date="2018-08" db="EMBL/GenBank/DDBJ databases">
        <title>Bacillus jemisoniae sp. nov., Bacillus chryseoplanitiae sp. nov., Bacillus resnikiae sp. nov., and Bacillus frankliniae sp. nov., isolated from Viking spacecraft and associated surfaces.</title>
        <authorList>
            <person name="Seuylemezian A."/>
            <person name="Vaishampayan P."/>
        </authorList>
    </citation>
    <scope>NUCLEOTIDE SEQUENCE [LARGE SCALE GENOMIC DNA]</scope>
    <source>
        <strain evidence="5 6">MA001</strain>
    </source>
</reference>
<sequence>MPFYNKFFHHYLQVSRFFTKKLNEHLSKIDLHQAQWSVIYYLHEFGTATLVEISTYLNVEKPTITRTVNRLEERGFIEQIPGKDKRERRIQLTDLGVHTYEGGKKIVDEFEQNIMKDIPENDREVTRRTLRSLQKNLKESGK</sequence>
<dbReference type="GO" id="GO:0003677">
    <property type="term" value="F:DNA binding"/>
    <property type="evidence" value="ECO:0007669"/>
    <property type="project" value="UniProtKB-KW"/>
</dbReference>
<dbReference type="PANTHER" id="PTHR42756">
    <property type="entry name" value="TRANSCRIPTIONAL REGULATOR, MARR"/>
    <property type="match status" value="1"/>
</dbReference>
<keyword evidence="6" id="KW-1185">Reference proteome</keyword>
<evidence type="ECO:0000256" key="2">
    <source>
        <dbReference type="ARBA" id="ARBA00023125"/>
    </source>
</evidence>
<dbReference type="Gene3D" id="1.10.10.10">
    <property type="entry name" value="Winged helix-like DNA-binding domain superfamily/Winged helix DNA-binding domain"/>
    <property type="match status" value="1"/>
</dbReference>
<name>A0A398BCA2_9BACI</name>
<feature type="domain" description="HTH marR-type" evidence="4">
    <location>
        <begin position="4"/>
        <end position="135"/>
    </location>
</feature>
<dbReference type="CDD" id="cd00090">
    <property type="entry name" value="HTH_ARSR"/>
    <property type="match status" value="1"/>
</dbReference>
<dbReference type="Proteomes" id="UP000266016">
    <property type="component" value="Unassembled WGS sequence"/>
</dbReference>
<dbReference type="RefSeq" id="WP_119116254.1">
    <property type="nucleotide sequence ID" value="NZ_QWVS01000012.1"/>
</dbReference>
<dbReference type="SUPFAM" id="SSF46785">
    <property type="entry name" value="Winged helix' DNA-binding domain"/>
    <property type="match status" value="1"/>
</dbReference>
<accession>A0A398BCA2</accession>
<dbReference type="GO" id="GO:0003700">
    <property type="term" value="F:DNA-binding transcription factor activity"/>
    <property type="evidence" value="ECO:0007669"/>
    <property type="project" value="InterPro"/>
</dbReference>
<evidence type="ECO:0000313" key="5">
    <source>
        <dbReference type="EMBL" id="RID87462.1"/>
    </source>
</evidence>
<dbReference type="InterPro" id="IPR036390">
    <property type="entry name" value="WH_DNA-bd_sf"/>
</dbReference>
<dbReference type="InterPro" id="IPR011991">
    <property type="entry name" value="ArsR-like_HTH"/>
</dbReference>
<proteinExistence type="predicted"/>
<dbReference type="EMBL" id="QWVS01000012">
    <property type="protein sequence ID" value="RID87462.1"/>
    <property type="molecule type" value="Genomic_DNA"/>
</dbReference>
<evidence type="ECO:0000256" key="3">
    <source>
        <dbReference type="ARBA" id="ARBA00023163"/>
    </source>
</evidence>
<keyword evidence="1" id="KW-0805">Transcription regulation</keyword>
<comment type="caution">
    <text evidence="5">The sequence shown here is derived from an EMBL/GenBank/DDBJ whole genome shotgun (WGS) entry which is preliminary data.</text>
</comment>
<organism evidence="5 6">
    <name type="scientific">Peribacillus asahii</name>
    <dbReference type="NCBI Taxonomy" id="228899"/>
    <lineage>
        <taxon>Bacteria</taxon>
        <taxon>Bacillati</taxon>
        <taxon>Bacillota</taxon>
        <taxon>Bacilli</taxon>
        <taxon>Bacillales</taxon>
        <taxon>Bacillaceae</taxon>
        <taxon>Peribacillus</taxon>
    </lineage>
</organism>
<evidence type="ECO:0000313" key="6">
    <source>
        <dbReference type="Proteomes" id="UP000266016"/>
    </source>
</evidence>
<dbReference type="PANTHER" id="PTHR42756:SF1">
    <property type="entry name" value="TRANSCRIPTIONAL REPRESSOR OF EMRAB OPERON"/>
    <property type="match status" value="1"/>
</dbReference>
<dbReference type="SMART" id="SM00347">
    <property type="entry name" value="HTH_MARR"/>
    <property type="match status" value="1"/>
</dbReference>
<protein>
    <submittedName>
        <fullName evidence="5">MarR family transcriptional regulator</fullName>
    </submittedName>
</protein>